<keyword evidence="5 6" id="KW-0472">Membrane</keyword>
<evidence type="ECO:0000256" key="6">
    <source>
        <dbReference type="SAM" id="Phobius"/>
    </source>
</evidence>
<name>A0AB40AWJ7_DIOCR</name>
<keyword evidence="4 6" id="KW-1133">Transmembrane helix</keyword>
<dbReference type="PANTHER" id="PTHR32191">
    <property type="entry name" value="TETRASPANIN-8-RELATED"/>
    <property type="match status" value="1"/>
</dbReference>
<evidence type="ECO:0000256" key="2">
    <source>
        <dbReference type="ARBA" id="ARBA00006840"/>
    </source>
</evidence>
<dbReference type="Pfam" id="PF00335">
    <property type="entry name" value="Tetraspanin"/>
    <property type="match status" value="1"/>
</dbReference>
<accession>A0AB40AWJ7</accession>
<dbReference type="AlphaFoldDB" id="A0AB40AWJ7"/>
<proteinExistence type="inferred from homology"/>
<feature type="transmembrane region" description="Helical" evidence="6">
    <location>
        <begin position="89"/>
        <end position="106"/>
    </location>
</feature>
<dbReference type="GeneID" id="120255798"/>
<comment type="similarity">
    <text evidence="2">Belongs to the tetraspanin (TM4SF) family.</text>
</comment>
<feature type="transmembrane region" description="Helical" evidence="6">
    <location>
        <begin position="45"/>
        <end position="69"/>
    </location>
</feature>
<evidence type="ECO:0000313" key="7">
    <source>
        <dbReference type="Proteomes" id="UP001515500"/>
    </source>
</evidence>
<protein>
    <submittedName>
        <fullName evidence="8">Tetraspanin-15</fullName>
    </submittedName>
</protein>
<keyword evidence="7" id="KW-1185">Reference proteome</keyword>
<dbReference type="InterPro" id="IPR018499">
    <property type="entry name" value="Tetraspanin/Peripherin"/>
</dbReference>
<evidence type="ECO:0000256" key="1">
    <source>
        <dbReference type="ARBA" id="ARBA00004141"/>
    </source>
</evidence>
<sequence>MGDPISNTTLAQSPTPLLPNTIKPSHFPSPPPLPLRPPPSKIQKALHPVSIISYILSLPLIATSIWLLYTRDYGCEDLLRMPRLRFGMGLGLLMLFLLSNAVVSITSRRLLLPGFLLMVVSLIIMFTVGLALVGNYKMENRGVPASPLWLQNRVGNEDVWINIKTCIFQSDICTDLTSRTVQLNSVEFSMNRFSPIESGCCTPPVLCGMGYVNATYWEPPQNKGVNNSKSSSDSGTQVTPEDCNIWSNVPNQLCYNCQSCKSGFLKTIEQRWTRVGVFLIVMAVIFFVVHVIRFLGLMLAHH</sequence>
<dbReference type="Proteomes" id="UP001515500">
    <property type="component" value="Unplaced"/>
</dbReference>
<keyword evidence="3 6" id="KW-0812">Transmembrane</keyword>
<dbReference type="GO" id="GO:0009734">
    <property type="term" value="P:auxin-activated signaling pathway"/>
    <property type="evidence" value="ECO:0007669"/>
    <property type="project" value="InterPro"/>
</dbReference>
<comment type="subcellular location">
    <subcellularLocation>
        <location evidence="1">Membrane</location>
        <topology evidence="1">Multi-pass membrane protein</topology>
    </subcellularLocation>
</comment>
<gene>
    <name evidence="8" type="primary">LOC120255798</name>
</gene>
<dbReference type="GO" id="GO:0016020">
    <property type="term" value="C:membrane"/>
    <property type="evidence" value="ECO:0007669"/>
    <property type="project" value="UniProtKB-SubCell"/>
</dbReference>
<dbReference type="RefSeq" id="XP_039119505.1">
    <property type="nucleotide sequence ID" value="XM_039263571.1"/>
</dbReference>
<evidence type="ECO:0000256" key="3">
    <source>
        <dbReference type="ARBA" id="ARBA00022692"/>
    </source>
</evidence>
<organism evidence="7 8">
    <name type="scientific">Dioscorea cayennensis subsp. rotundata</name>
    <name type="common">White Guinea yam</name>
    <name type="synonym">Dioscorea rotundata</name>
    <dbReference type="NCBI Taxonomy" id="55577"/>
    <lineage>
        <taxon>Eukaryota</taxon>
        <taxon>Viridiplantae</taxon>
        <taxon>Streptophyta</taxon>
        <taxon>Embryophyta</taxon>
        <taxon>Tracheophyta</taxon>
        <taxon>Spermatophyta</taxon>
        <taxon>Magnoliopsida</taxon>
        <taxon>Liliopsida</taxon>
        <taxon>Dioscoreales</taxon>
        <taxon>Dioscoreaceae</taxon>
        <taxon>Dioscorea</taxon>
    </lineage>
</organism>
<evidence type="ECO:0000256" key="5">
    <source>
        <dbReference type="ARBA" id="ARBA00023136"/>
    </source>
</evidence>
<dbReference type="InterPro" id="IPR044991">
    <property type="entry name" value="TET_plant"/>
</dbReference>
<feature type="transmembrane region" description="Helical" evidence="6">
    <location>
        <begin position="112"/>
        <end position="133"/>
    </location>
</feature>
<evidence type="ECO:0000313" key="8">
    <source>
        <dbReference type="RefSeq" id="XP_039119505.1"/>
    </source>
</evidence>
<evidence type="ECO:0000256" key="4">
    <source>
        <dbReference type="ARBA" id="ARBA00022989"/>
    </source>
</evidence>
<reference evidence="8" key="1">
    <citation type="submission" date="2025-08" db="UniProtKB">
        <authorList>
            <consortium name="RefSeq"/>
        </authorList>
    </citation>
    <scope>IDENTIFICATION</scope>
</reference>
<feature type="transmembrane region" description="Helical" evidence="6">
    <location>
        <begin position="275"/>
        <end position="300"/>
    </location>
</feature>